<feature type="region of interest" description="Disordered" evidence="1">
    <location>
        <begin position="1"/>
        <end position="21"/>
    </location>
</feature>
<name>A0ABD5P2I7_9EURY</name>
<evidence type="ECO:0008006" key="4">
    <source>
        <dbReference type="Google" id="ProtNLM"/>
    </source>
</evidence>
<gene>
    <name evidence="2" type="ORF">ACFOZ7_15045</name>
</gene>
<dbReference type="SUPFAM" id="SSF51126">
    <property type="entry name" value="Pectin lyase-like"/>
    <property type="match status" value="1"/>
</dbReference>
<feature type="region of interest" description="Disordered" evidence="1">
    <location>
        <begin position="283"/>
        <end position="314"/>
    </location>
</feature>
<evidence type="ECO:0000313" key="3">
    <source>
        <dbReference type="Proteomes" id="UP001595821"/>
    </source>
</evidence>
<dbReference type="GeneID" id="71855432"/>
<dbReference type="EMBL" id="JBHSDJ010000118">
    <property type="protein sequence ID" value="MFC4248229.1"/>
    <property type="molecule type" value="Genomic_DNA"/>
</dbReference>
<evidence type="ECO:0000256" key="1">
    <source>
        <dbReference type="SAM" id="MobiDB-lite"/>
    </source>
</evidence>
<accession>A0ABD5P2I7</accession>
<comment type="caution">
    <text evidence="2">The sequence shown here is derived from an EMBL/GenBank/DDBJ whole genome shotgun (WGS) entry which is preliminary data.</text>
</comment>
<dbReference type="InterPro" id="IPR006311">
    <property type="entry name" value="TAT_signal"/>
</dbReference>
<protein>
    <recommendedName>
        <fullName evidence="4">Right-handed parallel beta-helix repeat-containing protein</fullName>
    </recommendedName>
</protein>
<proteinExistence type="predicted"/>
<sequence>MAQNPRTTENDTAPETRRNSRLTRRNYVRSLAAVATAATSAAAIGTATADESYETIEISSGEDRTIEVGSGETFENKLIDCTASGARATVTAYGSDWTIRNVAVKGRLDVGKPGAVFGLGDTGNGSSTFENVYLGDGSTNAGHATAETAVWVTPEHNGHIDFKHVNVQEFSDNAIYASAPAGKGGGTIHIDECFAANCRVSHFRIGSAGSKVTNSSVLLDDNGYDGRAVWVWSPGPCEIENCQIETNGRHYAINAGANGSGSTANVSNTDYDTGFHGGIKKLPGAEVNENDVGNDPEAFVPDGVPTSAEDAVSN</sequence>
<organism evidence="2 3">
    <name type="scientific">Natribaculum luteum</name>
    <dbReference type="NCBI Taxonomy" id="1586232"/>
    <lineage>
        <taxon>Archaea</taxon>
        <taxon>Methanobacteriati</taxon>
        <taxon>Methanobacteriota</taxon>
        <taxon>Stenosarchaea group</taxon>
        <taxon>Halobacteria</taxon>
        <taxon>Halobacteriales</taxon>
        <taxon>Natrialbaceae</taxon>
        <taxon>Natribaculum</taxon>
    </lineage>
</organism>
<dbReference type="Proteomes" id="UP001595821">
    <property type="component" value="Unassembled WGS sequence"/>
</dbReference>
<reference evidence="2 3" key="1">
    <citation type="journal article" date="2014" name="Int. J. Syst. Evol. Microbiol.">
        <title>Complete genome sequence of Corynebacterium casei LMG S-19264T (=DSM 44701T), isolated from a smear-ripened cheese.</title>
        <authorList>
            <consortium name="US DOE Joint Genome Institute (JGI-PGF)"/>
            <person name="Walter F."/>
            <person name="Albersmeier A."/>
            <person name="Kalinowski J."/>
            <person name="Ruckert C."/>
        </authorList>
    </citation>
    <scope>NUCLEOTIDE SEQUENCE [LARGE SCALE GENOMIC DNA]</scope>
    <source>
        <strain evidence="2 3">IBRC-M 10912</strain>
    </source>
</reference>
<feature type="compositionally biased region" description="Polar residues" evidence="1">
    <location>
        <begin position="1"/>
        <end position="13"/>
    </location>
</feature>
<dbReference type="PROSITE" id="PS51318">
    <property type="entry name" value="TAT"/>
    <property type="match status" value="1"/>
</dbReference>
<dbReference type="InterPro" id="IPR011050">
    <property type="entry name" value="Pectin_lyase_fold/virulence"/>
</dbReference>
<dbReference type="AlphaFoldDB" id="A0ABD5P2I7"/>
<evidence type="ECO:0000313" key="2">
    <source>
        <dbReference type="EMBL" id="MFC4248229.1"/>
    </source>
</evidence>
<dbReference type="RefSeq" id="WP_246969580.1">
    <property type="nucleotide sequence ID" value="NZ_CP095397.1"/>
</dbReference>